<proteinExistence type="inferred from homology"/>
<dbReference type="InterPro" id="IPR000055">
    <property type="entry name" value="Restrct_endonuc_typeI_TRD"/>
</dbReference>
<keyword evidence="2" id="KW-0680">Restriction system</keyword>
<dbReference type="PANTHER" id="PTHR30408:SF12">
    <property type="entry name" value="TYPE I RESTRICTION ENZYME MJAVIII SPECIFICITY SUBUNIT"/>
    <property type="match status" value="1"/>
</dbReference>
<dbReference type="PANTHER" id="PTHR30408">
    <property type="entry name" value="TYPE-1 RESTRICTION ENZYME ECOKI SPECIFICITY PROTEIN"/>
    <property type="match status" value="1"/>
</dbReference>
<dbReference type="Proteomes" id="UP000474957">
    <property type="component" value="Unassembled WGS sequence"/>
</dbReference>
<evidence type="ECO:0000256" key="2">
    <source>
        <dbReference type="ARBA" id="ARBA00022747"/>
    </source>
</evidence>
<dbReference type="Gene3D" id="3.90.220.20">
    <property type="entry name" value="DNA methylase specificity domains"/>
    <property type="match status" value="2"/>
</dbReference>
<evidence type="ECO:0000256" key="1">
    <source>
        <dbReference type="ARBA" id="ARBA00010923"/>
    </source>
</evidence>
<name>A0A6L5Z775_9RHOB</name>
<gene>
    <name evidence="5" type="ORF">GE300_20760</name>
</gene>
<keyword evidence="3" id="KW-0238">DNA-binding</keyword>
<keyword evidence="5" id="KW-0540">Nuclease</keyword>
<reference evidence="5 6" key="1">
    <citation type="submission" date="2019-10" db="EMBL/GenBank/DDBJ databases">
        <title>Cognatihalovulum marinum gen. nov. sp. nov., a new member of the family Rhodobacteraceae isolated from deep seawater of the Northwest Indian Ocean.</title>
        <authorList>
            <person name="Ruan C."/>
            <person name="Wang J."/>
            <person name="Zheng X."/>
            <person name="Song L."/>
            <person name="Zhu Y."/>
            <person name="Huang Y."/>
            <person name="Lu Z."/>
            <person name="Du W."/>
            <person name="Huang L."/>
            <person name="Dai X."/>
        </authorList>
    </citation>
    <scope>NUCLEOTIDE SEQUENCE [LARGE SCALE GENOMIC DNA]</scope>
    <source>
        <strain evidence="5 6">2CG4</strain>
    </source>
</reference>
<evidence type="ECO:0000313" key="6">
    <source>
        <dbReference type="Proteomes" id="UP000474957"/>
    </source>
</evidence>
<dbReference type="SUPFAM" id="SSF116734">
    <property type="entry name" value="DNA methylase specificity domain"/>
    <property type="match status" value="2"/>
</dbReference>
<comment type="similarity">
    <text evidence="1">Belongs to the type-I restriction system S methylase family.</text>
</comment>
<protein>
    <submittedName>
        <fullName evidence="5">Restriction endonuclease subunit S</fullName>
    </submittedName>
</protein>
<organism evidence="5 6">
    <name type="scientific">Halovulum marinum</name>
    <dbReference type="NCBI Taxonomy" id="2662447"/>
    <lineage>
        <taxon>Bacteria</taxon>
        <taxon>Pseudomonadati</taxon>
        <taxon>Pseudomonadota</taxon>
        <taxon>Alphaproteobacteria</taxon>
        <taxon>Rhodobacterales</taxon>
        <taxon>Paracoccaceae</taxon>
        <taxon>Halovulum</taxon>
    </lineage>
</organism>
<comment type="caution">
    <text evidence="5">The sequence shown here is derived from an EMBL/GenBank/DDBJ whole genome shotgun (WGS) entry which is preliminary data.</text>
</comment>
<dbReference type="CDD" id="cd16961">
    <property type="entry name" value="RMtype1_S_TRD-CR_like"/>
    <property type="match status" value="1"/>
</dbReference>
<keyword evidence="5" id="KW-0378">Hydrolase</keyword>
<dbReference type="AlphaFoldDB" id="A0A6L5Z775"/>
<keyword evidence="6" id="KW-1185">Reference proteome</keyword>
<evidence type="ECO:0000256" key="3">
    <source>
        <dbReference type="ARBA" id="ARBA00023125"/>
    </source>
</evidence>
<evidence type="ECO:0000259" key="4">
    <source>
        <dbReference type="Pfam" id="PF01420"/>
    </source>
</evidence>
<dbReference type="Pfam" id="PF01420">
    <property type="entry name" value="Methylase_S"/>
    <property type="match status" value="1"/>
</dbReference>
<dbReference type="GO" id="GO:0009307">
    <property type="term" value="P:DNA restriction-modification system"/>
    <property type="evidence" value="ECO:0007669"/>
    <property type="project" value="UniProtKB-KW"/>
</dbReference>
<evidence type="ECO:0000313" key="5">
    <source>
        <dbReference type="EMBL" id="MSU91990.1"/>
    </source>
</evidence>
<dbReference type="EMBL" id="WIND01000032">
    <property type="protein sequence ID" value="MSU91990.1"/>
    <property type="molecule type" value="Genomic_DNA"/>
</dbReference>
<sequence>MPMLERPISKAAWTRVAFGDVVRKVNDKVDPWDSGLERYVAGEHMDTDDLRIRRWGLIGDDYLGPAFHMRFKPGHVLYGSRRTYLRKVALADFEGITANTTFVLETKDRARLMPELVPFLMQTEAFHSYSIKHSKGSVNPYINFSDLEAFEFLLPPIQEQARLVEALSAYRNADEALGAAAENLAATRSAYVSHVISQNGEAAEKVRVGSLLVDGPTNGRSPAPSDSETGFKTVSISAIRDGVFDPEGCIKFVEMTPAEARPFIVQSGDIFAVRGNGNRDICGKVGISRQTHPDLVYPDLLIRMRFDPSRLLTDFVVAQWNHPAVHGRLISRAKSSNGIWKVNGQDIRAHTLVVPPMDAQREAVQFLGALDVQANAIQARFATLRDMKRELFKAISGGVE</sequence>
<feature type="domain" description="Type I restriction modification DNA specificity" evidence="4">
    <location>
        <begin position="76"/>
        <end position="172"/>
    </location>
</feature>
<accession>A0A6L5Z775</accession>
<keyword evidence="5" id="KW-0255">Endonuclease</keyword>
<dbReference type="GO" id="GO:0003677">
    <property type="term" value="F:DNA binding"/>
    <property type="evidence" value="ECO:0007669"/>
    <property type="project" value="UniProtKB-KW"/>
</dbReference>
<dbReference type="InterPro" id="IPR052021">
    <property type="entry name" value="Type-I_RS_S_subunit"/>
</dbReference>
<dbReference type="InterPro" id="IPR044946">
    <property type="entry name" value="Restrct_endonuc_typeI_TRD_sf"/>
</dbReference>
<dbReference type="GO" id="GO:0004519">
    <property type="term" value="F:endonuclease activity"/>
    <property type="evidence" value="ECO:0007669"/>
    <property type="project" value="UniProtKB-KW"/>
</dbReference>